<dbReference type="Proteomes" id="UP001295684">
    <property type="component" value="Unassembled WGS sequence"/>
</dbReference>
<evidence type="ECO:0000313" key="1">
    <source>
        <dbReference type="EMBL" id="CAI2367363.1"/>
    </source>
</evidence>
<proteinExistence type="predicted"/>
<name>A0AAD1XD26_EUPCR</name>
<reference evidence="1" key="1">
    <citation type="submission" date="2023-07" db="EMBL/GenBank/DDBJ databases">
        <authorList>
            <consortium name="AG Swart"/>
            <person name="Singh M."/>
            <person name="Singh A."/>
            <person name="Seah K."/>
            <person name="Emmerich C."/>
        </authorList>
    </citation>
    <scope>NUCLEOTIDE SEQUENCE</scope>
    <source>
        <strain evidence="1">DP1</strain>
    </source>
</reference>
<gene>
    <name evidence="1" type="ORF">ECRASSUSDP1_LOCUS8645</name>
</gene>
<accession>A0AAD1XD26</accession>
<protein>
    <submittedName>
        <fullName evidence="1">Uncharacterized protein</fullName>
    </submittedName>
</protein>
<keyword evidence="2" id="KW-1185">Reference proteome</keyword>
<evidence type="ECO:0000313" key="2">
    <source>
        <dbReference type="Proteomes" id="UP001295684"/>
    </source>
</evidence>
<dbReference type="EMBL" id="CAMPGE010008465">
    <property type="protein sequence ID" value="CAI2367363.1"/>
    <property type="molecule type" value="Genomic_DNA"/>
</dbReference>
<comment type="caution">
    <text evidence="1">The sequence shown here is derived from an EMBL/GenBank/DDBJ whole genome shotgun (WGS) entry which is preliminary data.</text>
</comment>
<sequence>MQTSNNWLWDDSQCVVSDDCNELLPKNNVYKWQKNYNVLVADKGHVRPITKMCDKDNSEGSMMVPQIKDDGKIAILHPTPRLGLLVEKIKHKNREQCLKEFKKIKNYSSWNYSYIRNKSNGENISSWKHKCEVDRKISSHRILDTINGGSQTLLLRIKK</sequence>
<organism evidence="1 2">
    <name type="scientific">Euplotes crassus</name>
    <dbReference type="NCBI Taxonomy" id="5936"/>
    <lineage>
        <taxon>Eukaryota</taxon>
        <taxon>Sar</taxon>
        <taxon>Alveolata</taxon>
        <taxon>Ciliophora</taxon>
        <taxon>Intramacronucleata</taxon>
        <taxon>Spirotrichea</taxon>
        <taxon>Hypotrichia</taxon>
        <taxon>Euplotida</taxon>
        <taxon>Euplotidae</taxon>
        <taxon>Moneuplotes</taxon>
    </lineage>
</organism>
<dbReference type="AlphaFoldDB" id="A0AAD1XD26"/>